<organism evidence="1 2">
    <name type="scientific">Neomoorella thermoacetica</name>
    <name type="common">Clostridium thermoaceticum</name>
    <dbReference type="NCBI Taxonomy" id="1525"/>
    <lineage>
        <taxon>Bacteria</taxon>
        <taxon>Bacillati</taxon>
        <taxon>Bacillota</taxon>
        <taxon>Clostridia</taxon>
        <taxon>Neomoorellales</taxon>
        <taxon>Neomoorellaceae</taxon>
        <taxon>Neomoorella</taxon>
    </lineage>
</organism>
<evidence type="ECO:0000313" key="1">
    <source>
        <dbReference type="EMBL" id="TYL10564.1"/>
    </source>
</evidence>
<name>A0ABY3N445_NEOTH</name>
<sequence length="126" mass="14041">MNPAIKMCVHNYAWTGYPSAFFAEQIPTVVVGQEQAELFNRDPLNLNYMDYATVIKSTEAAMNFAYRATGTRKVIIFDGAMGGINVSEPLAELLTRKAPAVSERVDNELLPKWLRQRGVDMSVLGK</sequence>
<comment type="caution">
    <text evidence="1">The sequence shown here is derived from an EMBL/GenBank/DDBJ whole genome shotgun (WGS) entry which is preliminary data.</text>
</comment>
<dbReference type="EMBL" id="VCDX01000010">
    <property type="protein sequence ID" value="TYL10564.1"/>
    <property type="molecule type" value="Genomic_DNA"/>
</dbReference>
<evidence type="ECO:0000313" key="2">
    <source>
        <dbReference type="Proteomes" id="UP000322283"/>
    </source>
</evidence>
<accession>A0ABY3N445</accession>
<dbReference type="Proteomes" id="UP000322283">
    <property type="component" value="Unassembled WGS sequence"/>
</dbReference>
<reference evidence="1 2" key="1">
    <citation type="submission" date="2019-05" db="EMBL/GenBank/DDBJ databases">
        <title>Genome sequence of Moorella thermoacetica ATCC 33924.</title>
        <authorList>
            <person name="Poehlein A."/>
            <person name="Bengelsdorf F.R."/>
            <person name="Duerre P."/>
            <person name="Daniel R."/>
        </authorList>
    </citation>
    <scope>NUCLEOTIDE SEQUENCE [LARGE SCALE GENOMIC DNA]</scope>
    <source>
        <strain evidence="1 2">ATCC 33924</strain>
    </source>
</reference>
<protein>
    <submittedName>
        <fullName evidence="1">Uncharacterized protein</fullName>
    </submittedName>
</protein>
<proteinExistence type="predicted"/>
<keyword evidence="2" id="KW-1185">Reference proteome</keyword>
<gene>
    <name evidence="1" type="ORF">MTAT_24560</name>
</gene>